<dbReference type="STRING" id="1291052.FC18_GL001620"/>
<feature type="domain" description="TPM" evidence="2">
    <location>
        <begin position="36"/>
        <end position="160"/>
    </location>
</feature>
<protein>
    <submittedName>
        <fullName evidence="3">Beta-propeller domains of methanol dehydrogenase type</fullName>
    </submittedName>
</protein>
<comment type="caution">
    <text evidence="3">The sequence shown here is derived from an EMBL/GenBank/DDBJ whole genome shotgun (WGS) entry which is preliminary data.</text>
</comment>
<keyword evidence="1" id="KW-1133">Transmembrane helix</keyword>
<sequence>MKKKLLRMLGWFALLLGLAGLILPGQNTAAKSNKWVNDHAGVLSTRTMRQIDQLSETGWSKLPGHPRLVVETYYKLPHGDSIDEFKATRFEQLGIGEKGWDNGLYFVLDLNNRKYGLEVGYGLESAMPDGAMSDIITRAVKTDLKAKRYDAATSLIVANIDHQMRTHKADILTPSGIAAKRAAHKRAVIIVSSVLGGLVLIALIWLLWFSWRHARRQYRLLTAAQSDHELTSDMTLLHSLPADEQKRFFNSLKAPWTGPMEIKQQLHEDFAAYIKDNLVQLLERNDTTTTYPTYVYGVTTLQCPTYKLIGMHDLFAVAAFANTQAALHYDDYGQYTANFASWAKDKNLTVTWQAEVWAEFISNVRKKDAEKLTPKNQVRTWNAILHFIEHPHEQRNPGADLPLWVAASYTGSAAASGGDSFGSGSGFGGGSSGGGGFSGGW</sequence>
<keyword evidence="1" id="KW-0472">Membrane</keyword>
<dbReference type="Pfam" id="PF04536">
    <property type="entry name" value="TPM_phosphatase"/>
    <property type="match status" value="1"/>
</dbReference>
<evidence type="ECO:0000256" key="1">
    <source>
        <dbReference type="SAM" id="Phobius"/>
    </source>
</evidence>
<dbReference type="Proteomes" id="UP000051679">
    <property type="component" value="Unassembled WGS sequence"/>
</dbReference>
<dbReference type="Gene3D" id="3.10.310.50">
    <property type="match status" value="1"/>
</dbReference>
<accession>A0A0R1ZLE2</accession>
<keyword evidence="1" id="KW-0812">Transmembrane</keyword>
<reference evidence="3 4" key="1">
    <citation type="journal article" date="2015" name="Genome Announc.">
        <title>Expanding the biotechnology potential of lactobacilli through comparative genomics of 213 strains and associated genera.</title>
        <authorList>
            <person name="Sun Z."/>
            <person name="Harris H.M."/>
            <person name="McCann A."/>
            <person name="Guo C."/>
            <person name="Argimon S."/>
            <person name="Zhang W."/>
            <person name="Yang X."/>
            <person name="Jeffery I.B."/>
            <person name="Cooney J.C."/>
            <person name="Kagawa T.F."/>
            <person name="Liu W."/>
            <person name="Song Y."/>
            <person name="Salvetti E."/>
            <person name="Wrobel A."/>
            <person name="Rasinkangas P."/>
            <person name="Parkhill J."/>
            <person name="Rea M.C."/>
            <person name="O'Sullivan O."/>
            <person name="Ritari J."/>
            <person name="Douillard F.P."/>
            <person name="Paul Ross R."/>
            <person name="Yang R."/>
            <person name="Briner A.E."/>
            <person name="Felis G.E."/>
            <person name="de Vos W.M."/>
            <person name="Barrangou R."/>
            <person name="Klaenhammer T.R."/>
            <person name="Caufield P.W."/>
            <person name="Cui Y."/>
            <person name="Zhang H."/>
            <person name="O'Toole P.W."/>
        </authorList>
    </citation>
    <scope>NUCLEOTIDE SEQUENCE [LARGE SCALE GENOMIC DNA]</scope>
    <source>
        <strain evidence="3 4">DSM 20505</strain>
    </source>
</reference>
<gene>
    <name evidence="3" type="ORF">FC18_GL001620</name>
</gene>
<organism evidence="3 4">
    <name type="scientific">Lacticaseibacillus sharpeae JCM 1186 = DSM 20505</name>
    <dbReference type="NCBI Taxonomy" id="1291052"/>
    <lineage>
        <taxon>Bacteria</taxon>
        <taxon>Bacillati</taxon>
        <taxon>Bacillota</taxon>
        <taxon>Bacilli</taxon>
        <taxon>Lactobacillales</taxon>
        <taxon>Lactobacillaceae</taxon>
        <taxon>Lacticaseibacillus</taxon>
    </lineage>
</organism>
<dbReference type="AlphaFoldDB" id="A0A0R1ZLE2"/>
<dbReference type="PANTHER" id="PTHR30373:SF2">
    <property type="entry name" value="UPF0603 PROTEIN YGCG"/>
    <property type="match status" value="1"/>
</dbReference>
<dbReference type="EMBL" id="AYYO01000030">
    <property type="protein sequence ID" value="KRM55170.1"/>
    <property type="molecule type" value="Genomic_DNA"/>
</dbReference>
<evidence type="ECO:0000259" key="2">
    <source>
        <dbReference type="Pfam" id="PF04536"/>
    </source>
</evidence>
<dbReference type="InterPro" id="IPR007621">
    <property type="entry name" value="TPM_dom"/>
</dbReference>
<evidence type="ECO:0000313" key="4">
    <source>
        <dbReference type="Proteomes" id="UP000051679"/>
    </source>
</evidence>
<name>A0A0R1ZLE2_9LACO</name>
<dbReference type="PATRIC" id="fig|1291052.5.peg.1650"/>
<dbReference type="RefSeq" id="WP_056975853.1">
    <property type="nucleotide sequence ID" value="NZ_AYYO01000030.1"/>
</dbReference>
<proteinExistence type="predicted"/>
<feature type="transmembrane region" description="Helical" evidence="1">
    <location>
        <begin position="187"/>
        <end position="209"/>
    </location>
</feature>
<evidence type="ECO:0000313" key="3">
    <source>
        <dbReference type="EMBL" id="KRM55170.1"/>
    </source>
</evidence>
<keyword evidence="4" id="KW-1185">Reference proteome</keyword>
<dbReference type="PANTHER" id="PTHR30373">
    <property type="entry name" value="UPF0603 PROTEIN YGCG"/>
    <property type="match status" value="1"/>
</dbReference>